<dbReference type="Proteomes" id="UP000253090">
    <property type="component" value="Unassembled WGS sequence"/>
</dbReference>
<gene>
    <name evidence="1" type="ORF">DFP94_101932</name>
</gene>
<reference evidence="1 2" key="1">
    <citation type="submission" date="2018-07" db="EMBL/GenBank/DDBJ databases">
        <title>Genomic Encyclopedia of Type Strains, Phase III (KMG-III): the genomes of soil and plant-associated and newly described type strains.</title>
        <authorList>
            <person name="Whitman W."/>
        </authorList>
    </citation>
    <scope>NUCLEOTIDE SEQUENCE [LARGE SCALE GENOMIC DNA]</scope>
    <source>
        <strain evidence="1 2">CECT 8333</strain>
    </source>
</reference>
<dbReference type="RefSeq" id="WP_114495227.1">
    <property type="nucleotide sequence ID" value="NZ_QPJW01000001.1"/>
</dbReference>
<dbReference type="OrthoDB" id="5134836at2"/>
<dbReference type="AlphaFoldDB" id="A0A369BQL5"/>
<name>A0A369BQL5_9BACL</name>
<protein>
    <submittedName>
        <fullName evidence="1">Uncharacterized protein DUF1524</fullName>
    </submittedName>
</protein>
<proteinExistence type="predicted"/>
<comment type="caution">
    <text evidence="1">The sequence shown here is derived from an EMBL/GenBank/DDBJ whole genome shotgun (WGS) entry which is preliminary data.</text>
</comment>
<accession>A0A369BQL5</accession>
<keyword evidence="2" id="KW-1185">Reference proteome</keyword>
<evidence type="ECO:0000313" key="1">
    <source>
        <dbReference type="EMBL" id="RCX23335.1"/>
    </source>
</evidence>
<sequence length="593" mass="70719">MEVNPKDPIVRYAILEAHGFQCYYTEKSLNVFNATIDHIVPQSYEGKLDELNEYKRVLGHDVDINHLYNLVPATWKINLLKSNKLYEVPHAIFLINRAKEKAPEIIKRIQELRNFKDFERYLTAISAYISSSNNPRIEFSKIVELLPEQFGPFEKKREVTSENFSRSLPSVSLMAFLPRPYEQCGSCCFEFRSVFVSDCMITLSHKQITQQLFLGLNTDYKLEKRGFIVGKHFNLPNLYYIQLGNNRFTLKEEEVEELCKIVDDFGGVFVRRFQSIENKWGVSNFCEFDPYECSVKLIEIKRSLWRKMIEFSWEFDYANGNSEWHIFNRTNGTIMLYPNRIILTRLEPENIESYHYASYMNPDETLWIKWKRYDNRFIIDEEPWTAEQTFHWLTEKFIPYVVYYYELVNIKKRWFGKSMDFLEFSNNFKIDNYIISSSFQITRDFELIDSADDLLSEMYSLQMFFSTNPRISLSLEEIKSIFLGIKYILMNIELPNYSYYYIRKQIDYSMLEKNDHMDAIALINHKLETIVEENITLGQIGELFKCYIEALKCKSAINNLNKIVIKEVIKLLEPIWERYYFIEYIKRIGKDNN</sequence>
<organism evidence="1 2">
    <name type="scientific">Fontibacillus phaseoli</name>
    <dbReference type="NCBI Taxonomy" id="1416533"/>
    <lineage>
        <taxon>Bacteria</taxon>
        <taxon>Bacillati</taxon>
        <taxon>Bacillota</taxon>
        <taxon>Bacilli</taxon>
        <taxon>Bacillales</taxon>
        <taxon>Paenibacillaceae</taxon>
        <taxon>Fontibacillus</taxon>
    </lineage>
</organism>
<dbReference type="Gene3D" id="1.10.30.50">
    <property type="match status" value="1"/>
</dbReference>
<evidence type="ECO:0000313" key="2">
    <source>
        <dbReference type="Proteomes" id="UP000253090"/>
    </source>
</evidence>
<dbReference type="EMBL" id="QPJW01000001">
    <property type="protein sequence ID" value="RCX23335.1"/>
    <property type="molecule type" value="Genomic_DNA"/>
</dbReference>